<dbReference type="SUPFAM" id="SSF141371">
    <property type="entry name" value="PilZ domain-like"/>
    <property type="match status" value="1"/>
</dbReference>
<dbReference type="Proteomes" id="UP000321726">
    <property type="component" value="Unassembled WGS sequence"/>
</dbReference>
<reference evidence="5 6" key="1">
    <citation type="submission" date="2016-11" db="EMBL/GenBank/DDBJ databases">
        <authorList>
            <person name="Jaros S."/>
            <person name="Januszkiewicz K."/>
            <person name="Wedrychowicz H."/>
        </authorList>
    </citation>
    <scope>NUCLEOTIDE SEQUENCE [LARGE SCALE GENOMIC DNA]</scope>
    <source>
        <strain evidence="5 6">DSM 4740</strain>
    </source>
</reference>
<evidence type="ECO:0000313" key="4">
    <source>
        <dbReference type="EMBL" id="GEN25055.1"/>
    </source>
</evidence>
<keyword evidence="2" id="KW-1133">Transmembrane helix</keyword>
<keyword evidence="7" id="KW-1185">Reference proteome</keyword>
<feature type="region of interest" description="Disordered" evidence="1">
    <location>
        <begin position="380"/>
        <end position="399"/>
    </location>
</feature>
<evidence type="ECO:0000259" key="3">
    <source>
        <dbReference type="Pfam" id="PF07238"/>
    </source>
</evidence>
<reference evidence="4 7" key="2">
    <citation type="submission" date="2019-07" db="EMBL/GenBank/DDBJ databases">
        <title>Whole genome shotgun sequence of Halomonas cupida NBRC 102219.</title>
        <authorList>
            <person name="Hosoyama A."/>
            <person name="Uohara A."/>
            <person name="Ohji S."/>
            <person name="Ichikawa N."/>
        </authorList>
    </citation>
    <scope>NUCLEOTIDE SEQUENCE [LARGE SCALE GENOMIC DNA]</scope>
    <source>
        <strain evidence="4 7">NBRC 102219</strain>
    </source>
</reference>
<feature type="compositionally biased region" description="Basic and acidic residues" evidence="1">
    <location>
        <begin position="93"/>
        <end position="107"/>
    </location>
</feature>
<feature type="region of interest" description="Disordered" evidence="1">
    <location>
        <begin position="1"/>
        <end position="133"/>
    </location>
</feature>
<evidence type="ECO:0000313" key="5">
    <source>
        <dbReference type="EMBL" id="SHL67129.1"/>
    </source>
</evidence>
<dbReference type="InterPro" id="IPR009875">
    <property type="entry name" value="PilZ_domain"/>
</dbReference>
<protein>
    <submittedName>
        <fullName evidence="5">HlyD family secretion protein</fullName>
    </submittedName>
</protein>
<dbReference type="RefSeq" id="WP_234986782.1">
    <property type="nucleotide sequence ID" value="NZ_BJXU01000122.1"/>
</dbReference>
<keyword evidence="2" id="KW-0472">Membrane</keyword>
<gene>
    <name evidence="4" type="ORF">HCU01_30040</name>
    <name evidence="5" type="ORF">SAMN05660971_01109</name>
</gene>
<dbReference type="Pfam" id="PF07238">
    <property type="entry name" value="PilZ"/>
    <property type="match status" value="1"/>
</dbReference>
<sequence length="603" mass="66541">MSDYFANDNDIETRDIETRDIETRDPEARAPETRDFGTRAPDNRDFDSRALPRDSDHRDLGMNRHDDRGSGPYGRAGADRSSRAAIPAHFSGGRREDGERREPHLSEEPPAADTAPHEAPASTGAPLSHERRDERRFIRVNASFEVRFEDGNRFRGVDVSQGGFALETPRPMRDQARIRGELAILTSGTELLVPVTAECRHCQAQPGRRSHYIAGFEILDISPAHLELLRQVVRAHLSGRPLDVQNLLQGEDPQTPRKRRSTGSAPQPIQRPPKPLGRYVALFMAFAVLAVVAAATAYRNFMLIEPSFAAVTAPRIDIRAPSPGILMAHDLQAGDSVARDERLTQVKDVDLESDLILAEAAQRYNSQLIENLEESIDNSSGQDVSLANSAEPANGESLSFENVSPDVAKARIEQFETARDFQSSRLTALQARQSQNEIYSPCDCLVAWALSSADGTYINESEKIMTLIRTGEDEVMVEALVHMEDIARIEPDQLAYISLPNTTGPISARVRSVALDIERQPRAGFPSWVRQQQNVASVLLVPQQPIPVEAVGTPVDVRFTEQPMLGATAEWIWQGGRAVFQGASQMLGLADDETSQDPQQAAL</sequence>
<evidence type="ECO:0000256" key="1">
    <source>
        <dbReference type="SAM" id="MobiDB-lite"/>
    </source>
</evidence>
<name>A0A1M7CJY9_9GAMM</name>
<feature type="compositionally biased region" description="Basic and acidic residues" evidence="1">
    <location>
        <begin position="11"/>
        <end position="69"/>
    </location>
</feature>
<dbReference type="EMBL" id="BJXU01000122">
    <property type="protein sequence ID" value="GEN25055.1"/>
    <property type="molecule type" value="Genomic_DNA"/>
</dbReference>
<evidence type="ECO:0000256" key="2">
    <source>
        <dbReference type="SAM" id="Phobius"/>
    </source>
</evidence>
<organism evidence="5 6">
    <name type="scientific">Halomonas cupida</name>
    <dbReference type="NCBI Taxonomy" id="44933"/>
    <lineage>
        <taxon>Bacteria</taxon>
        <taxon>Pseudomonadati</taxon>
        <taxon>Pseudomonadota</taxon>
        <taxon>Gammaproteobacteria</taxon>
        <taxon>Oceanospirillales</taxon>
        <taxon>Halomonadaceae</taxon>
        <taxon>Halomonas</taxon>
    </lineage>
</organism>
<dbReference type="STRING" id="44933.SAMN05660971_01109"/>
<feature type="region of interest" description="Disordered" evidence="1">
    <location>
        <begin position="244"/>
        <end position="272"/>
    </location>
</feature>
<dbReference type="PANTHER" id="PTHR30386">
    <property type="entry name" value="MEMBRANE FUSION SUBUNIT OF EMRAB-TOLC MULTIDRUG EFFLUX PUMP"/>
    <property type="match status" value="1"/>
</dbReference>
<dbReference type="EMBL" id="FRCA01000002">
    <property type="protein sequence ID" value="SHL67129.1"/>
    <property type="molecule type" value="Genomic_DNA"/>
</dbReference>
<proteinExistence type="predicted"/>
<keyword evidence="2" id="KW-0812">Transmembrane</keyword>
<dbReference type="Gene3D" id="2.40.10.220">
    <property type="entry name" value="predicted glycosyltransferase like domains"/>
    <property type="match status" value="1"/>
</dbReference>
<dbReference type="AlphaFoldDB" id="A0A1M7CJY9"/>
<accession>A0A1M7CJY9</accession>
<evidence type="ECO:0000313" key="6">
    <source>
        <dbReference type="Proteomes" id="UP000184123"/>
    </source>
</evidence>
<dbReference type="GO" id="GO:0035438">
    <property type="term" value="F:cyclic-di-GMP binding"/>
    <property type="evidence" value="ECO:0007669"/>
    <property type="project" value="InterPro"/>
</dbReference>
<evidence type="ECO:0000313" key="7">
    <source>
        <dbReference type="Proteomes" id="UP000321726"/>
    </source>
</evidence>
<feature type="transmembrane region" description="Helical" evidence="2">
    <location>
        <begin position="276"/>
        <end position="298"/>
    </location>
</feature>
<dbReference type="Proteomes" id="UP000184123">
    <property type="component" value="Unassembled WGS sequence"/>
</dbReference>
<feature type="domain" description="PilZ" evidence="3">
    <location>
        <begin position="130"/>
        <end position="233"/>
    </location>
</feature>
<dbReference type="InterPro" id="IPR050739">
    <property type="entry name" value="MFP"/>
</dbReference>